<dbReference type="Proteomes" id="UP001567538">
    <property type="component" value="Unassembled WGS sequence"/>
</dbReference>
<gene>
    <name evidence="2" type="ORF">AAHA92_06720</name>
</gene>
<keyword evidence="1" id="KW-1133">Transmembrane helix</keyword>
<feature type="transmembrane region" description="Helical" evidence="1">
    <location>
        <begin position="48"/>
        <end position="65"/>
    </location>
</feature>
<dbReference type="AlphaFoldDB" id="A0ABD1IA48"/>
<accession>A0ABD1IA48</accession>
<protein>
    <submittedName>
        <fullName evidence="2">Uncharacterized protein</fullName>
    </submittedName>
</protein>
<keyword evidence="1" id="KW-0472">Membrane</keyword>
<proteinExistence type="predicted"/>
<evidence type="ECO:0000313" key="2">
    <source>
        <dbReference type="EMBL" id="KAL1564368.1"/>
    </source>
</evidence>
<keyword evidence="1" id="KW-0812">Transmembrane</keyword>
<organism evidence="2 3">
    <name type="scientific">Salvia divinorum</name>
    <name type="common">Maria pastora</name>
    <name type="synonym">Diviner's sage</name>
    <dbReference type="NCBI Taxonomy" id="28513"/>
    <lineage>
        <taxon>Eukaryota</taxon>
        <taxon>Viridiplantae</taxon>
        <taxon>Streptophyta</taxon>
        <taxon>Embryophyta</taxon>
        <taxon>Tracheophyta</taxon>
        <taxon>Spermatophyta</taxon>
        <taxon>Magnoliopsida</taxon>
        <taxon>eudicotyledons</taxon>
        <taxon>Gunneridae</taxon>
        <taxon>Pentapetalae</taxon>
        <taxon>asterids</taxon>
        <taxon>lamiids</taxon>
        <taxon>Lamiales</taxon>
        <taxon>Lamiaceae</taxon>
        <taxon>Nepetoideae</taxon>
        <taxon>Mentheae</taxon>
        <taxon>Salviinae</taxon>
        <taxon>Salvia</taxon>
        <taxon>Salvia subgen. Calosphace</taxon>
    </lineage>
</organism>
<name>A0ABD1IA48_SALDI</name>
<evidence type="ECO:0000313" key="3">
    <source>
        <dbReference type="Proteomes" id="UP001567538"/>
    </source>
</evidence>
<dbReference type="EMBL" id="JBEAFC010000003">
    <property type="protein sequence ID" value="KAL1564368.1"/>
    <property type="molecule type" value="Genomic_DNA"/>
</dbReference>
<evidence type="ECO:0000256" key="1">
    <source>
        <dbReference type="SAM" id="Phobius"/>
    </source>
</evidence>
<reference evidence="2 3" key="1">
    <citation type="submission" date="2024-06" db="EMBL/GenBank/DDBJ databases">
        <title>A chromosome level genome sequence of Diviner's sage (Salvia divinorum).</title>
        <authorList>
            <person name="Ford S.A."/>
            <person name="Ro D.-K."/>
            <person name="Ness R.W."/>
            <person name="Phillips M.A."/>
        </authorList>
    </citation>
    <scope>NUCLEOTIDE SEQUENCE [LARGE SCALE GENOMIC DNA]</scope>
    <source>
        <strain evidence="2">SAF-2024a</strain>
        <tissue evidence="2">Leaf</tissue>
    </source>
</reference>
<comment type="caution">
    <text evidence="2">The sequence shown here is derived from an EMBL/GenBank/DDBJ whole genome shotgun (WGS) entry which is preliminary data.</text>
</comment>
<sequence>MGCAGNISDEELTRNRKRYTMNENFSMVVEQVLFGCSQMILLDLLPPAKILIGGVLALGYSLKRFRRFDELLERRIDEKRSGYPQKLM</sequence>
<keyword evidence="3" id="KW-1185">Reference proteome</keyword>